<dbReference type="SMART" id="SM01043">
    <property type="entry name" value="BTAD"/>
    <property type="match status" value="1"/>
</dbReference>
<dbReference type="PRINTS" id="PR00364">
    <property type="entry name" value="DISEASERSIST"/>
</dbReference>
<keyword evidence="2" id="KW-0805">Transcription regulation</keyword>
<dbReference type="SMART" id="SM00382">
    <property type="entry name" value="AAA"/>
    <property type="match status" value="1"/>
</dbReference>
<evidence type="ECO:0000313" key="9">
    <source>
        <dbReference type="Proteomes" id="UP000199051"/>
    </source>
</evidence>
<feature type="DNA-binding region" description="OmpR/PhoB-type" evidence="5">
    <location>
        <begin position="5"/>
        <end position="105"/>
    </location>
</feature>
<sequence length="959" mass="103813">MSPSEGVPAAAPDYRILGPLEVGTGASTRLRVAPGRQQVVLGALLLEPNRVVSIAQLVDTVWYEDPPATARTQVQICVSSLRAKLAEAASGAAIVTRPPGYLLRVDEDAIDGHRFAAMVSEATTLTAAVRWAEAATLLRAADALWRGPALSGIPSRILQVRAGQLDESRLNAVESRFDLELRLGRHHQLVGEIATLLNEHPLRERARGQLMLALHRAGRQSEALRVYREGRELLVEQFGLEPGDELRRLERAILADDDSLRVTPPRGPAQLVSTQDRTGPATPPPAGPTEVPLQLPGDIADFAGRADLVARTENLLLEGAGRVATRVVVLLGKPGIGKTALAVHVAHRLSSDDFPDGQLYCDLGGTRARAVSAAEALGRFLRALGVPGSSVPDVLAERAEMYRSLLARRRMVVLLDDAAAETQVQNLLPGTSGCVVLITSRARLTGLAGARLVDVEVMDHTQAHRLLTTVVGQERVDAEPVAAAELIEVASGLPLALRILAARLAARPGRSLAWMVRRLVDEHRRLDELAHGDLAVRASVALSYDSLPPDARRLVRRLSVLDVPSVPVWVADALLDDDSERTADLLELLVDEQMLEETEDASGLRYRFHNLIRLFARERLEAAETPGERRRSVSRVADGWLTLAGEAHRRIYGGDYAILRGVEPRWVPGAEYLDRVRADPLAWLESERATLCAAVELTAAAGLDEICCELAITLVTLFESGCYFEDWEHTHLRALEVAEAAGNRRALAVLRCSLASLHLSRGRLSAAQELLEPVLVEFTDLGDVHGQAMARRNLALVDHLRGDLDPALMGYRVALAQFRTAGDPVGQAHVLCQIAQLDLDAEQLAAAETNLMAALEICGRVGSRRVQVQVRFRLSGLLVAQGQFRQAAAELAELLVAVRSTGDVVGEGRVLHRLGTVEALLGRTDEAVAVLTEALALRERTMDLSGAAEIRKELARLTG</sequence>
<reference evidence="9" key="1">
    <citation type="submission" date="2016-10" db="EMBL/GenBank/DDBJ databases">
        <authorList>
            <person name="Varghese N."/>
            <person name="Submissions S."/>
        </authorList>
    </citation>
    <scope>NUCLEOTIDE SEQUENCE [LARGE SCALE GENOMIC DNA]</scope>
    <source>
        <strain evidence="9">DSM 44260</strain>
    </source>
</reference>
<dbReference type="GO" id="GO:0003677">
    <property type="term" value="F:DNA binding"/>
    <property type="evidence" value="ECO:0007669"/>
    <property type="project" value="UniProtKB-UniRule"/>
</dbReference>
<dbReference type="InterPro" id="IPR027417">
    <property type="entry name" value="P-loop_NTPase"/>
</dbReference>
<dbReference type="SUPFAM" id="SSF46894">
    <property type="entry name" value="C-terminal effector domain of the bipartite response regulators"/>
    <property type="match status" value="1"/>
</dbReference>
<dbReference type="Pfam" id="PF25873">
    <property type="entry name" value="WHD_MalT"/>
    <property type="match status" value="1"/>
</dbReference>
<dbReference type="EMBL" id="FOGI01000002">
    <property type="protein sequence ID" value="SER24153.1"/>
    <property type="molecule type" value="Genomic_DNA"/>
</dbReference>
<accession>A0A1H9MLX0</accession>
<evidence type="ECO:0000256" key="1">
    <source>
        <dbReference type="ARBA" id="ARBA00005820"/>
    </source>
</evidence>
<feature type="domain" description="OmpR/PhoB-type" evidence="7">
    <location>
        <begin position="5"/>
        <end position="105"/>
    </location>
</feature>
<evidence type="ECO:0000256" key="2">
    <source>
        <dbReference type="ARBA" id="ARBA00023015"/>
    </source>
</evidence>
<dbReference type="SUPFAM" id="SSF48452">
    <property type="entry name" value="TPR-like"/>
    <property type="match status" value="3"/>
</dbReference>
<protein>
    <submittedName>
        <fullName evidence="8">DNA-binding transcriptional activator of the SARP family</fullName>
    </submittedName>
</protein>
<evidence type="ECO:0000256" key="5">
    <source>
        <dbReference type="PROSITE-ProRule" id="PRU01091"/>
    </source>
</evidence>
<dbReference type="PANTHER" id="PTHR35807">
    <property type="entry name" value="TRANSCRIPTIONAL REGULATOR REDD-RELATED"/>
    <property type="match status" value="1"/>
</dbReference>
<dbReference type="Pfam" id="PF03704">
    <property type="entry name" value="BTAD"/>
    <property type="match status" value="1"/>
</dbReference>
<evidence type="ECO:0000256" key="6">
    <source>
        <dbReference type="SAM" id="MobiDB-lite"/>
    </source>
</evidence>
<dbReference type="Proteomes" id="UP000199051">
    <property type="component" value="Unassembled WGS sequence"/>
</dbReference>
<evidence type="ECO:0000259" key="7">
    <source>
        <dbReference type="PROSITE" id="PS51755"/>
    </source>
</evidence>
<gene>
    <name evidence="8" type="ORF">SAMN04487818_102205</name>
</gene>
<dbReference type="AlphaFoldDB" id="A0A1H9MLX0"/>
<dbReference type="Pfam" id="PF00931">
    <property type="entry name" value="NB-ARC"/>
    <property type="match status" value="1"/>
</dbReference>
<dbReference type="GO" id="GO:0000160">
    <property type="term" value="P:phosphorelay signal transduction system"/>
    <property type="evidence" value="ECO:0007669"/>
    <property type="project" value="InterPro"/>
</dbReference>
<keyword evidence="9" id="KW-1185">Reference proteome</keyword>
<dbReference type="SMART" id="SM00862">
    <property type="entry name" value="Trans_reg_C"/>
    <property type="match status" value="1"/>
</dbReference>
<dbReference type="Pfam" id="PF00486">
    <property type="entry name" value="Trans_reg_C"/>
    <property type="match status" value="1"/>
</dbReference>
<dbReference type="Gene3D" id="3.40.50.300">
    <property type="entry name" value="P-loop containing nucleotide triphosphate hydrolases"/>
    <property type="match status" value="1"/>
</dbReference>
<dbReference type="STRING" id="155974.SAMN04487818_102205"/>
<dbReference type="InterPro" id="IPR051677">
    <property type="entry name" value="AfsR-DnrI-RedD_regulator"/>
</dbReference>
<dbReference type="GO" id="GO:0043531">
    <property type="term" value="F:ADP binding"/>
    <property type="evidence" value="ECO:0007669"/>
    <property type="project" value="InterPro"/>
</dbReference>
<dbReference type="Gene3D" id="1.10.10.10">
    <property type="entry name" value="Winged helix-like DNA-binding domain superfamily/Winged helix DNA-binding domain"/>
    <property type="match status" value="2"/>
</dbReference>
<dbReference type="GO" id="GO:0006355">
    <property type="term" value="P:regulation of DNA-templated transcription"/>
    <property type="evidence" value="ECO:0007669"/>
    <property type="project" value="InterPro"/>
</dbReference>
<dbReference type="PANTHER" id="PTHR35807:SF1">
    <property type="entry name" value="TRANSCRIPTIONAL REGULATOR REDD"/>
    <property type="match status" value="1"/>
</dbReference>
<dbReference type="SUPFAM" id="SSF52540">
    <property type="entry name" value="P-loop containing nucleoside triphosphate hydrolases"/>
    <property type="match status" value="1"/>
</dbReference>
<dbReference type="InterPro" id="IPR002182">
    <property type="entry name" value="NB-ARC"/>
</dbReference>
<dbReference type="PROSITE" id="PS51755">
    <property type="entry name" value="OMPR_PHOB"/>
    <property type="match status" value="1"/>
</dbReference>
<name>A0A1H9MLX0_9PSEU</name>
<evidence type="ECO:0000256" key="3">
    <source>
        <dbReference type="ARBA" id="ARBA00023125"/>
    </source>
</evidence>
<dbReference type="InterPro" id="IPR003593">
    <property type="entry name" value="AAA+_ATPase"/>
</dbReference>
<proteinExistence type="inferred from homology"/>
<feature type="region of interest" description="Disordered" evidence="6">
    <location>
        <begin position="259"/>
        <end position="290"/>
    </location>
</feature>
<evidence type="ECO:0000313" key="8">
    <source>
        <dbReference type="EMBL" id="SER24153.1"/>
    </source>
</evidence>
<keyword evidence="4" id="KW-0804">Transcription</keyword>
<dbReference type="InterPro" id="IPR059106">
    <property type="entry name" value="WHD_MalT"/>
</dbReference>
<dbReference type="InterPro" id="IPR005158">
    <property type="entry name" value="BTAD"/>
</dbReference>
<evidence type="ECO:0000256" key="4">
    <source>
        <dbReference type="ARBA" id="ARBA00023163"/>
    </source>
</evidence>
<dbReference type="Gene3D" id="1.25.40.10">
    <property type="entry name" value="Tetratricopeptide repeat domain"/>
    <property type="match status" value="2"/>
</dbReference>
<dbReference type="InterPro" id="IPR011990">
    <property type="entry name" value="TPR-like_helical_dom_sf"/>
</dbReference>
<dbReference type="InterPro" id="IPR036388">
    <property type="entry name" value="WH-like_DNA-bd_sf"/>
</dbReference>
<keyword evidence="3 5" id="KW-0238">DNA-binding</keyword>
<dbReference type="InterPro" id="IPR001867">
    <property type="entry name" value="OmpR/PhoB-type_DNA-bd"/>
</dbReference>
<dbReference type="RefSeq" id="WP_245782200.1">
    <property type="nucleotide sequence ID" value="NZ_FOGI01000002.1"/>
</dbReference>
<comment type="similarity">
    <text evidence="1">Belongs to the AfsR/DnrI/RedD regulatory family.</text>
</comment>
<dbReference type="CDD" id="cd15831">
    <property type="entry name" value="BTAD"/>
    <property type="match status" value="1"/>
</dbReference>
<organism evidence="8 9">
    <name type="scientific">Actinokineospora terrae</name>
    <dbReference type="NCBI Taxonomy" id="155974"/>
    <lineage>
        <taxon>Bacteria</taxon>
        <taxon>Bacillati</taxon>
        <taxon>Actinomycetota</taxon>
        <taxon>Actinomycetes</taxon>
        <taxon>Pseudonocardiales</taxon>
        <taxon>Pseudonocardiaceae</taxon>
        <taxon>Actinokineospora</taxon>
    </lineage>
</organism>
<dbReference type="InterPro" id="IPR016032">
    <property type="entry name" value="Sig_transdc_resp-reg_C-effctor"/>
</dbReference>